<dbReference type="GO" id="GO:0008237">
    <property type="term" value="F:metallopeptidase activity"/>
    <property type="evidence" value="ECO:0007669"/>
    <property type="project" value="InterPro"/>
</dbReference>
<dbReference type="OrthoDB" id="9814383at2"/>
<gene>
    <name evidence="3" type="ORF">A4H97_07165</name>
</gene>
<organism evidence="3 4">
    <name type="scientific">Niastella yeongjuensis</name>
    <dbReference type="NCBI Taxonomy" id="354355"/>
    <lineage>
        <taxon>Bacteria</taxon>
        <taxon>Pseudomonadati</taxon>
        <taxon>Bacteroidota</taxon>
        <taxon>Chitinophagia</taxon>
        <taxon>Chitinophagales</taxon>
        <taxon>Chitinophagaceae</taxon>
        <taxon>Niastella</taxon>
    </lineage>
</organism>
<proteinExistence type="predicted"/>
<dbReference type="Proteomes" id="UP000192610">
    <property type="component" value="Unassembled WGS sequence"/>
</dbReference>
<feature type="domain" description="Peptidase M1 membrane alanine aminopeptidase" evidence="2">
    <location>
        <begin position="380"/>
        <end position="550"/>
    </location>
</feature>
<protein>
    <submittedName>
        <fullName evidence="3">Peptidase M1</fullName>
    </submittedName>
</protein>
<evidence type="ECO:0000259" key="2">
    <source>
        <dbReference type="Pfam" id="PF01433"/>
    </source>
</evidence>
<sequence>MMRKRIYTLTTCTLLAVVAWAQPDRWQQRVKYTMDVAMNVTTNRFTGKQRLEYTNNSPDTLKKVFYHLYWNAFQPNSMMDNRSRALGQKRTNGRADWDPRVKDRIQDLKPEEIGYQKVLSLKMNGIVQKYTVEETILEVPLSVPILPKAKVVFEMEFEAQVPLQIRRSGRDNPNTGVRYSMSQWYPKMCEYDYEGWHPTPYVAREFYGVWGDYEVNITIDKKYMIGGTGYLQNPNQVGFGYQAPNVRIMAPTGPTLTWRFVAPNVHDFMWAADPEYVHLTRTIAGGPDIHVIYNREEDLLRRTYEALPPEKKKDYANADAYIKWFDAEWNRIADAAVIVLPFIEKKFGAYPYKQYTFIHGGDGGMEYPMSTLIVGPSVSTAFHEWMHSWYQGMMGTNESEYAWMDEGFTSYAESLVTNYYQTVSGSAVTENTAGTGPRKKTLVDSLTKSKSYLTAESPHADAYDNYFGLVASRLEEPLTTHADHFETNFAYSLASYSKGEVFMEQLGYIVGAQLRDKILIDYYNQWHFKHPNVNDFIRVAEKASDIKLDWYREYFVNTTKTIDYGIDSLWEEGGKTKIRMRRIGNMPMPVDVLVTFKDGSKLLAYVPMYLMFGQKPVEDATIPRNVYEPWKWTNPQYTFEINRKITDLKIIEIDPSMRMADVDRKNNKLDIPW</sequence>
<dbReference type="AlphaFoldDB" id="A0A1V9EMA9"/>
<dbReference type="RefSeq" id="WP_081201310.1">
    <property type="nucleotide sequence ID" value="NZ_FOCZ01000002.1"/>
</dbReference>
<reference evidence="4" key="1">
    <citation type="submission" date="2016-04" db="EMBL/GenBank/DDBJ databases">
        <authorList>
            <person name="Chen L."/>
            <person name="Zhuang W."/>
            <person name="Wang G."/>
        </authorList>
    </citation>
    <scope>NUCLEOTIDE SEQUENCE [LARGE SCALE GENOMIC DNA]</scope>
    <source>
        <strain evidence="4">17621</strain>
    </source>
</reference>
<dbReference type="SUPFAM" id="SSF55486">
    <property type="entry name" value="Metalloproteases ('zincins'), catalytic domain"/>
    <property type="match status" value="1"/>
</dbReference>
<comment type="caution">
    <text evidence="3">The sequence shown here is derived from an EMBL/GenBank/DDBJ whole genome shotgun (WGS) entry which is preliminary data.</text>
</comment>
<keyword evidence="4" id="KW-1185">Reference proteome</keyword>
<dbReference type="GO" id="GO:0008270">
    <property type="term" value="F:zinc ion binding"/>
    <property type="evidence" value="ECO:0007669"/>
    <property type="project" value="InterPro"/>
</dbReference>
<dbReference type="InterPro" id="IPR014782">
    <property type="entry name" value="Peptidase_M1_dom"/>
</dbReference>
<dbReference type="STRING" id="354355.SAMN05660816_01457"/>
<dbReference type="Pfam" id="PF01433">
    <property type="entry name" value="Peptidase_M1"/>
    <property type="match status" value="1"/>
</dbReference>
<feature type="chain" id="PRO_5010727895" evidence="1">
    <location>
        <begin position="22"/>
        <end position="673"/>
    </location>
</feature>
<feature type="signal peptide" evidence="1">
    <location>
        <begin position="1"/>
        <end position="21"/>
    </location>
</feature>
<evidence type="ECO:0000313" key="3">
    <source>
        <dbReference type="EMBL" id="OQP47277.1"/>
    </source>
</evidence>
<keyword evidence="1" id="KW-0732">Signal</keyword>
<dbReference type="CDD" id="cd09604">
    <property type="entry name" value="M1_APN_like"/>
    <property type="match status" value="1"/>
</dbReference>
<dbReference type="InterPro" id="IPR027268">
    <property type="entry name" value="Peptidase_M4/M1_CTD_sf"/>
</dbReference>
<evidence type="ECO:0000256" key="1">
    <source>
        <dbReference type="SAM" id="SignalP"/>
    </source>
</evidence>
<name>A0A1V9EMA9_9BACT</name>
<accession>A0A1V9EMA9</accession>
<dbReference type="Gene3D" id="1.10.390.10">
    <property type="entry name" value="Neutral Protease Domain 2"/>
    <property type="match status" value="1"/>
</dbReference>
<evidence type="ECO:0000313" key="4">
    <source>
        <dbReference type="Proteomes" id="UP000192610"/>
    </source>
</evidence>
<dbReference type="EMBL" id="LVXG01000023">
    <property type="protein sequence ID" value="OQP47277.1"/>
    <property type="molecule type" value="Genomic_DNA"/>
</dbReference>